<feature type="region of interest" description="Disordered" evidence="1">
    <location>
        <begin position="1"/>
        <end position="52"/>
    </location>
</feature>
<dbReference type="OrthoDB" id="6105938at2759"/>
<evidence type="ECO:0000313" key="4">
    <source>
        <dbReference type="Proteomes" id="UP000620124"/>
    </source>
</evidence>
<protein>
    <submittedName>
        <fullName evidence="3">RING finger domain-containing protein</fullName>
    </submittedName>
</protein>
<proteinExistence type="predicted"/>
<keyword evidence="2" id="KW-0472">Membrane</keyword>
<feature type="transmembrane region" description="Helical" evidence="2">
    <location>
        <begin position="310"/>
        <end position="327"/>
    </location>
</feature>
<feature type="compositionally biased region" description="Low complexity" evidence="1">
    <location>
        <begin position="1"/>
        <end position="13"/>
    </location>
</feature>
<keyword evidence="2" id="KW-0812">Transmembrane</keyword>
<gene>
    <name evidence="3" type="ORF">MVEN_00990600</name>
</gene>
<keyword evidence="4" id="KW-1185">Reference proteome</keyword>
<dbReference type="AlphaFoldDB" id="A0A8H6YE00"/>
<keyword evidence="2" id="KW-1133">Transmembrane helix</keyword>
<evidence type="ECO:0000313" key="3">
    <source>
        <dbReference type="EMBL" id="KAF7356569.1"/>
    </source>
</evidence>
<reference evidence="3" key="1">
    <citation type="submission" date="2020-05" db="EMBL/GenBank/DDBJ databases">
        <title>Mycena genomes resolve the evolution of fungal bioluminescence.</title>
        <authorList>
            <person name="Tsai I.J."/>
        </authorList>
    </citation>
    <scope>NUCLEOTIDE SEQUENCE</scope>
    <source>
        <strain evidence="3">CCC161011</strain>
    </source>
</reference>
<accession>A0A8H6YE00</accession>
<dbReference type="Proteomes" id="UP000620124">
    <property type="component" value="Unassembled WGS sequence"/>
</dbReference>
<evidence type="ECO:0000256" key="1">
    <source>
        <dbReference type="SAM" id="MobiDB-lite"/>
    </source>
</evidence>
<sequence>MARATRATATTRQSTRRSSRLNNQEIRNNAIVEIQQRPKRRRKPLDSSSSLLEGTSLCSSETLDKTYDHPRRSSRITPTELLRRESALELREAECKRRADELEARSLSLSKREDDARAVMQGIATRESKATLAQLEEHFTCALCVFLSCVLPLLGVILSPPPDDHALPMQACGGWHESVDCPMCRSLLVITPDRTPRLDITFPFVSRADLPFSQWPLILSSHRVQVPNRTAAAMCEAMIEKLSHSTASSSLVVKREESEGHWPGSEWDMEWGRKKGKSKEEEEMEEENADLAGWREGGNLRSEWLKKDRRVFFATLCLSYLLIFIVHREGKKEMLHLLKYWTTMRSQDFVDLKHRLGV</sequence>
<dbReference type="EMBL" id="JACAZI010000007">
    <property type="protein sequence ID" value="KAF7356569.1"/>
    <property type="molecule type" value="Genomic_DNA"/>
</dbReference>
<organism evidence="3 4">
    <name type="scientific">Mycena venus</name>
    <dbReference type="NCBI Taxonomy" id="2733690"/>
    <lineage>
        <taxon>Eukaryota</taxon>
        <taxon>Fungi</taxon>
        <taxon>Dikarya</taxon>
        <taxon>Basidiomycota</taxon>
        <taxon>Agaricomycotina</taxon>
        <taxon>Agaricomycetes</taxon>
        <taxon>Agaricomycetidae</taxon>
        <taxon>Agaricales</taxon>
        <taxon>Marasmiineae</taxon>
        <taxon>Mycenaceae</taxon>
        <taxon>Mycena</taxon>
    </lineage>
</organism>
<comment type="caution">
    <text evidence="3">The sequence shown here is derived from an EMBL/GenBank/DDBJ whole genome shotgun (WGS) entry which is preliminary data.</text>
</comment>
<name>A0A8H6YE00_9AGAR</name>
<evidence type="ECO:0000256" key="2">
    <source>
        <dbReference type="SAM" id="Phobius"/>
    </source>
</evidence>